<dbReference type="SUPFAM" id="SSF48371">
    <property type="entry name" value="ARM repeat"/>
    <property type="match status" value="1"/>
</dbReference>
<evidence type="ECO:0000313" key="1">
    <source>
        <dbReference type="EMBL" id="SMQ64514.1"/>
    </source>
</evidence>
<dbReference type="PRINTS" id="PR01758">
    <property type="entry name" value="CAPSULEPROTB"/>
</dbReference>
<dbReference type="Proteomes" id="UP000194420">
    <property type="component" value="Unassembled WGS sequence"/>
</dbReference>
<keyword evidence="2" id="KW-1185">Reference proteome</keyword>
<dbReference type="InterPro" id="IPR016024">
    <property type="entry name" value="ARM-type_fold"/>
</dbReference>
<evidence type="ECO:0000313" key="2">
    <source>
        <dbReference type="Proteomes" id="UP000194420"/>
    </source>
</evidence>
<dbReference type="GO" id="GO:0045227">
    <property type="term" value="P:capsule polysaccharide biosynthetic process"/>
    <property type="evidence" value="ECO:0007669"/>
    <property type="project" value="InterPro"/>
</dbReference>
<protein>
    <submittedName>
        <fullName evidence="1">Poly-gamma-glutamate synthase PgsB/CapB</fullName>
    </submittedName>
</protein>
<dbReference type="RefSeq" id="WP_086436883.1">
    <property type="nucleotide sequence ID" value="NZ_FXWG01000001.1"/>
</dbReference>
<proteinExistence type="predicted"/>
<dbReference type="InterPro" id="IPR008337">
    <property type="entry name" value="Capsule_biosynth_CapB"/>
</dbReference>
<dbReference type="GO" id="GO:0016020">
    <property type="term" value="C:membrane"/>
    <property type="evidence" value="ECO:0007669"/>
    <property type="project" value="InterPro"/>
</dbReference>
<dbReference type="InterPro" id="IPR011989">
    <property type="entry name" value="ARM-like"/>
</dbReference>
<gene>
    <name evidence="1" type="ORF">SAMN06297468_1033</name>
</gene>
<sequence length="1394" mass="155388">MSFLGKIIAAPVADPTLRPLAERLDDGIAARLVPVHADMRDEIVAYAEYRAAPATARRHAEVVANYCSRQARTIEDFGAAEQLFQTRLASAVDEAEERAAVLDFARDLGATRKQAQSDAKAFDAFFDADAVLERFHKRIGERERALAYALERLGAVTADALSGDAGIMQSGFFVELFEGLLTDMRSWRGDARIRYAAHRCLGAIAQRIDHWPEGVWFDSVLSATRRVCLDDNEDVWVQCAALDTLLALSPRSVPTVIERRATASLAAKTPQQRDNELFLRRHIVRMFCAQYRAIPQLKPLLSALANDPEGAVRQAFAEGLHLLPHEQAKGLMTRLRTDKDPQVRAAIFADAPRMLSRVEPTTYAMHIARGLKFDEDEFVLRIALDAACATAAHCRRESDPALAEICASLTEAVAVFRRRALSFKLLRWADEARERIWIVSDDEAVAIAGVIGEGIAGQLEAEVRKIKPLRDWVKADREKVGRVMAVLAQNDFGLSLDPKGSPRIQRGEWIRRRGWRILFEGRNSATDKRQAHLHTTGRHYFGTMLAPSARMAELAPTKVPGEPLFESKEGGWRNYLPLIDQVLTALDKGQTLELYTSAGITEIVPPAGLFTRMRAFWKVTRGFAALAGLRNREPDEYLDRLRALGLTITFRGYGDQAEPNPEVIKLFSAGGVLVALPVLWDKAVAYASTVYENSLLELGIFVTLASLWFFGRHAILGWRARRLRNSLSLVLGGWGTRGKSGTERLKAGLINALGPSIVSKTTGCEAMFIIGNPFGGLTEMFLFRPYDKATIWEQFNLLKTSYGLKTRVFLWECMGLNPSYVRVLQQDWMRDDIGTITNTYPDHEDVQGPAGRNIPEVMCEFIPHGSTLLTTEEEMRPILDEGAAKGGTSMRAVTWKEAGLIHKSLLERFPYEEHPYNIALVTAMGDELGLEPDYCIREMSDRVVADLGVLKTYPRSEIDGRTLEFVMGMSANERFGAMGNWTRMGFAEHDLSRDPEIFVTTVVNNRADRVPRSRVFARMLVNDVAADRHFLIGSNIEGLMGFIDEEWEAYASGLTLFDDDIEPLAKLEQLAKQQRIAVNESELDGLLAAMLKPQSGTIDVQKAVEAAREGRLLSELQSAGARGVDAIAAHYEAMAGFHRDYTALKDAVAKGGSNDALDKQTRELLERAFKAKLVPVRDFYIKGEMIVRLVAENTPPGLVNRIMGMQNIKGTGLDWVYRWQAWETVWKACQQLRADDPVEVERGYRMLASFQEYGVLSDAEVRDAVASLRERIDQVPSIAPAQLDAIEARLAEQMKKFDAAEHEADAGADDDSANWFAEAGDRLINFTEAFADAGDAVRRRKASDRIYKALIAEQISLQRAASELKELTARQKGGWLSKSIKERARSIAEWRKAA</sequence>
<name>A0A1Y6EPB8_9SPHN</name>
<reference evidence="2" key="1">
    <citation type="submission" date="2017-04" db="EMBL/GenBank/DDBJ databases">
        <authorList>
            <person name="Varghese N."/>
            <person name="Submissions S."/>
        </authorList>
    </citation>
    <scope>NUCLEOTIDE SEQUENCE [LARGE SCALE GENOMIC DNA]</scope>
</reference>
<dbReference type="Gene3D" id="1.25.10.10">
    <property type="entry name" value="Leucine-rich Repeat Variant"/>
    <property type="match status" value="1"/>
</dbReference>
<dbReference type="EMBL" id="FXWG01000001">
    <property type="protein sequence ID" value="SMQ64514.1"/>
    <property type="molecule type" value="Genomic_DNA"/>
</dbReference>
<dbReference type="OrthoDB" id="2884at2"/>
<organism evidence="1 2">
    <name type="scientific">Altererythrobacter xiamenensis</name>
    <dbReference type="NCBI Taxonomy" id="1316679"/>
    <lineage>
        <taxon>Bacteria</taxon>
        <taxon>Pseudomonadati</taxon>
        <taxon>Pseudomonadota</taxon>
        <taxon>Alphaproteobacteria</taxon>
        <taxon>Sphingomonadales</taxon>
        <taxon>Erythrobacteraceae</taxon>
        <taxon>Altererythrobacter</taxon>
    </lineage>
</organism>
<accession>A0A1Y6EPB8</accession>